<dbReference type="AlphaFoldDB" id="A0A2C6K638"/>
<organism evidence="2 3">
    <name type="scientific">Cystoisospora suis</name>
    <dbReference type="NCBI Taxonomy" id="483139"/>
    <lineage>
        <taxon>Eukaryota</taxon>
        <taxon>Sar</taxon>
        <taxon>Alveolata</taxon>
        <taxon>Apicomplexa</taxon>
        <taxon>Conoidasida</taxon>
        <taxon>Coccidia</taxon>
        <taxon>Eucoccidiorida</taxon>
        <taxon>Eimeriorina</taxon>
        <taxon>Sarcocystidae</taxon>
        <taxon>Cystoisospora</taxon>
    </lineage>
</organism>
<name>A0A2C6K638_9APIC</name>
<feature type="region of interest" description="Disordered" evidence="1">
    <location>
        <begin position="13"/>
        <end position="43"/>
    </location>
</feature>
<evidence type="ECO:0000256" key="1">
    <source>
        <dbReference type="SAM" id="MobiDB-lite"/>
    </source>
</evidence>
<feature type="compositionally biased region" description="Basic residues" evidence="1">
    <location>
        <begin position="15"/>
        <end position="40"/>
    </location>
</feature>
<dbReference type="Proteomes" id="UP000221165">
    <property type="component" value="Unassembled WGS sequence"/>
</dbReference>
<comment type="caution">
    <text evidence="2">The sequence shown here is derived from an EMBL/GenBank/DDBJ whole genome shotgun (WGS) entry which is preliminary data.</text>
</comment>
<dbReference type="VEuPathDB" id="ToxoDB:CSUI_008996"/>
<accession>A0A2C6K638</accession>
<protein>
    <submittedName>
        <fullName evidence="2">Uncharacterized protein</fullName>
    </submittedName>
</protein>
<keyword evidence="3" id="KW-1185">Reference proteome</keyword>
<reference evidence="2 3" key="1">
    <citation type="journal article" date="2017" name="Int. J. Parasitol.">
        <title>The genome of the protozoan parasite Cystoisospora suis and a reverse vaccinology approach to identify vaccine candidates.</title>
        <authorList>
            <person name="Palmieri N."/>
            <person name="Shrestha A."/>
            <person name="Ruttkowski B."/>
            <person name="Beck T."/>
            <person name="Vogl C."/>
            <person name="Tomley F."/>
            <person name="Blake D.P."/>
            <person name="Joachim A."/>
        </authorList>
    </citation>
    <scope>NUCLEOTIDE SEQUENCE [LARGE SCALE GENOMIC DNA]</scope>
    <source>
        <strain evidence="2 3">Wien I</strain>
    </source>
</reference>
<sequence length="77" mass="9300">MERRGELFSCWNAIQRRRKRKRKRKRQKQQEKKVKKKQKKDARVTVNSLNQKNRINSLSLFLLYLSSSLPPACMHAM</sequence>
<proteinExistence type="predicted"/>
<dbReference type="RefSeq" id="XP_067918905.1">
    <property type="nucleotide sequence ID" value="XM_068069115.1"/>
</dbReference>
<dbReference type="GeneID" id="94432326"/>
<dbReference type="EMBL" id="MIGC01005206">
    <property type="protein sequence ID" value="PHJ17180.1"/>
    <property type="molecule type" value="Genomic_DNA"/>
</dbReference>
<evidence type="ECO:0000313" key="2">
    <source>
        <dbReference type="EMBL" id="PHJ17180.1"/>
    </source>
</evidence>
<evidence type="ECO:0000313" key="3">
    <source>
        <dbReference type="Proteomes" id="UP000221165"/>
    </source>
</evidence>
<gene>
    <name evidence="2" type="ORF">CSUI_008996</name>
</gene>